<evidence type="ECO:0000313" key="7">
    <source>
        <dbReference type="Proteomes" id="UP000286921"/>
    </source>
</evidence>
<feature type="compositionally biased region" description="Basic residues" evidence="4">
    <location>
        <begin position="863"/>
        <end position="872"/>
    </location>
</feature>
<dbReference type="GO" id="GO:0051666">
    <property type="term" value="P:actin cortical patch localization"/>
    <property type="evidence" value="ECO:0007669"/>
    <property type="project" value="UniProtKB-ARBA"/>
</dbReference>
<dbReference type="InterPro" id="IPR007461">
    <property type="entry name" value="Ysc84_actin-binding"/>
</dbReference>
<dbReference type="Proteomes" id="UP000286921">
    <property type="component" value="Unassembled WGS sequence"/>
</dbReference>
<feature type="region of interest" description="Disordered" evidence="4">
    <location>
        <begin position="1336"/>
        <end position="1409"/>
    </location>
</feature>
<comment type="caution">
    <text evidence="6">The sequence shown here is derived from an EMBL/GenBank/DDBJ whole genome shotgun (WGS) entry which is preliminary data.</text>
</comment>
<dbReference type="SMART" id="SM01327">
    <property type="entry name" value="Zds_C"/>
    <property type="match status" value="1"/>
</dbReference>
<feature type="region of interest" description="Disordered" evidence="4">
    <location>
        <begin position="253"/>
        <end position="344"/>
    </location>
</feature>
<feature type="compositionally biased region" description="Basic and acidic residues" evidence="4">
    <location>
        <begin position="1095"/>
        <end position="1125"/>
    </location>
</feature>
<evidence type="ECO:0000256" key="1">
    <source>
        <dbReference type="ARBA" id="ARBA00007761"/>
    </source>
</evidence>
<feature type="domain" description="SH3" evidence="5">
    <location>
        <begin position="352"/>
        <end position="413"/>
    </location>
</feature>
<feature type="compositionally biased region" description="Basic and acidic residues" evidence="4">
    <location>
        <begin position="1135"/>
        <end position="1165"/>
    </location>
</feature>
<gene>
    <name evidence="6" type="ORF">AAWM_03229</name>
</gene>
<feature type="region of interest" description="Disordered" evidence="4">
    <location>
        <begin position="430"/>
        <end position="480"/>
    </location>
</feature>
<dbReference type="GO" id="GO:0010971">
    <property type="term" value="P:positive regulation of G2/M transition of mitotic cell cycle"/>
    <property type="evidence" value="ECO:0007669"/>
    <property type="project" value="TreeGrafter"/>
</dbReference>
<dbReference type="FunFam" id="2.30.30.40:FF:000100">
    <property type="entry name" value="SH3 domain-containing YSC84-like protein 1"/>
    <property type="match status" value="1"/>
</dbReference>
<dbReference type="InterPro" id="IPR001452">
    <property type="entry name" value="SH3_domain"/>
</dbReference>
<feature type="compositionally biased region" description="Polar residues" evidence="4">
    <location>
        <begin position="308"/>
        <end position="320"/>
    </location>
</feature>
<feature type="compositionally biased region" description="Low complexity" evidence="4">
    <location>
        <begin position="644"/>
        <end position="667"/>
    </location>
</feature>
<dbReference type="Gene3D" id="2.30.30.40">
    <property type="entry name" value="SH3 Domains"/>
    <property type="match status" value="1"/>
</dbReference>
<feature type="region of interest" description="Disordered" evidence="4">
    <location>
        <begin position="524"/>
        <end position="563"/>
    </location>
</feature>
<feature type="compositionally biased region" description="Low complexity" evidence="4">
    <location>
        <begin position="944"/>
        <end position="955"/>
    </location>
</feature>
<dbReference type="GO" id="GO:0030010">
    <property type="term" value="P:establishment of cell polarity"/>
    <property type="evidence" value="ECO:0007669"/>
    <property type="project" value="TreeGrafter"/>
</dbReference>
<dbReference type="GO" id="GO:0005737">
    <property type="term" value="C:cytoplasm"/>
    <property type="evidence" value="ECO:0007669"/>
    <property type="project" value="TreeGrafter"/>
</dbReference>
<name>A0A401KM53_ASPAW</name>
<dbReference type="Pfam" id="PF08632">
    <property type="entry name" value="Zds_C"/>
    <property type="match status" value="1"/>
</dbReference>
<dbReference type="EMBL" id="BDHI01000007">
    <property type="protein sequence ID" value="GCB20344.1"/>
    <property type="molecule type" value="Genomic_DNA"/>
</dbReference>
<dbReference type="STRING" id="105351.A0A401KM53"/>
<proteinExistence type="inferred from homology"/>
<comment type="similarity">
    <text evidence="1">Belongs to the SH3YL1 family.</text>
</comment>
<feature type="region of interest" description="Disordered" evidence="4">
    <location>
        <begin position="764"/>
        <end position="816"/>
    </location>
</feature>
<dbReference type="Pfam" id="PF04366">
    <property type="entry name" value="Ysc84"/>
    <property type="match status" value="1"/>
</dbReference>
<evidence type="ECO:0000256" key="3">
    <source>
        <dbReference type="PROSITE-ProRule" id="PRU00192"/>
    </source>
</evidence>
<dbReference type="Pfam" id="PF00018">
    <property type="entry name" value="SH3_1"/>
    <property type="match status" value="1"/>
</dbReference>
<dbReference type="InterPro" id="IPR013941">
    <property type="entry name" value="ZDS1_C"/>
</dbReference>
<evidence type="ECO:0000313" key="6">
    <source>
        <dbReference type="EMBL" id="GCB20344.1"/>
    </source>
</evidence>
<protein>
    <submittedName>
        <fullName evidence="6">SH3 domain-containing protein PJ696.02</fullName>
    </submittedName>
</protein>
<dbReference type="SMART" id="SM00326">
    <property type="entry name" value="SH3"/>
    <property type="match status" value="1"/>
</dbReference>
<feature type="compositionally biased region" description="Polar residues" evidence="4">
    <location>
        <begin position="784"/>
        <end position="794"/>
    </location>
</feature>
<feature type="region of interest" description="Disordered" evidence="4">
    <location>
        <begin position="846"/>
        <end position="1254"/>
    </location>
</feature>
<keyword evidence="2 3" id="KW-0728">SH3 domain</keyword>
<feature type="compositionally biased region" description="Basic and acidic residues" evidence="4">
    <location>
        <begin position="1176"/>
        <end position="1213"/>
    </location>
</feature>
<reference evidence="6 7" key="1">
    <citation type="submission" date="2016-09" db="EMBL/GenBank/DDBJ databases">
        <title>Aspergillus awamori IFM 58123T.</title>
        <authorList>
            <person name="Kusuya Y."/>
            <person name="Shimizu M."/>
            <person name="Takahashi H."/>
            <person name="Yaguchi T."/>
        </authorList>
    </citation>
    <scope>NUCLEOTIDE SEQUENCE [LARGE SCALE GENOMIC DNA]</scope>
    <source>
        <strain evidence="6 7">IFM 58123</strain>
    </source>
</reference>
<dbReference type="InterPro" id="IPR040206">
    <property type="entry name" value="Zds1/2"/>
</dbReference>
<feature type="compositionally biased region" description="Basic and acidic residues" evidence="4">
    <location>
        <begin position="797"/>
        <end position="812"/>
    </location>
</feature>
<feature type="compositionally biased region" description="Polar residues" evidence="4">
    <location>
        <begin position="1066"/>
        <end position="1091"/>
    </location>
</feature>
<evidence type="ECO:0000259" key="5">
    <source>
        <dbReference type="PROSITE" id="PS50002"/>
    </source>
</evidence>
<keyword evidence="7" id="KW-1185">Reference proteome</keyword>
<feature type="compositionally biased region" description="Basic and acidic residues" evidence="4">
    <location>
        <begin position="444"/>
        <end position="480"/>
    </location>
</feature>
<dbReference type="PROSITE" id="PS50002">
    <property type="entry name" value="SH3"/>
    <property type="match status" value="1"/>
</dbReference>
<evidence type="ECO:0000256" key="4">
    <source>
        <dbReference type="SAM" id="MobiDB-lite"/>
    </source>
</evidence>
<dbReference type="CDD" id="cd11525">
    <property type="entry name" value="SYLF_SH3YL1_like"/>
    <property type="match status" value="1"/>
</dbReference>
<dbReference type="InterPro" id="IPR033643">
    <property type="entry name" value="SYLF_SH3YL1-like"/>
</dbReference>
<feature type="compositionally biased region" description="Low complexity" evidence="4">
    <location>
        <begin position="1336"/>
        <end position="1348"/>
    </location>
</feature>
<feature type="compositionally biased region" description="Polar residues" evidence="4">
    <location>
        <begin position="917"/>
        <end position="943"/>
    </location>
</feature>
<dbReference type="SUPFAM" id="SSF50044">
    <property type="entry name" value="SH3-domain"/>
    <property type="match status" value="1"/>
</dbReference>
<dbReference type="PANTHER" id="PTHR28089:SF1">
    <property type="entry name" value="PROTEIN ZDS1-RELATED"/>
    <property type="match status" value="1"/>
</dbReference>
<feature type="compositionally biased region" description="Acidic residues" evidence="4">
    <location>
        <begin position="1399"/>
        <end position="1409"/>
    </location>
</feature>
<feature type="region of interest" description="Disordered" evidence="4">
    <location>
        <begin position="627"/>
        <end position="668"/>
    </location>
</feature>
<feature type="compositionally biased region" description="Low complexity" evidence="4">
    <location>
        <begin position="291"/>
        <end position="305"/>
    </location>
</feature>
<dbReference type="InterPro" id="IPR036028">
    <property type="entry name" value="SH3-like_dom_sf"/>
</dbReference>
<evidence type="ECO:0000256" key="2">
    <source>
        <dbReference type="ARBA" id="ARBA00022443"/>
    </source>
</evidence>
<organism evidence="6 7">
    <name type="scientific">Aspergillus awamori</name>
    <name type="common">Black koji mold</name>
    <dbReference type="NCBI Taxonomy" id="105351"/>
    <lineage>
        <taxon>Eukaryota</taxon>
        <taxon>Fungi</taxon>
        <taxon>Dikarya</taxon>
        <taxon>Ascomycota</taxon>
        <taxon>Pezizomycotina</taxon>
        <taxon>Eurotiomycetes</taxon>
        <taxon>Eurotiomycetidae</taxon>
        <taxon>Eurotiales</taxon>
        <taxon>Aspergillaceae</taxon>
        <taxon>Aspergillus</taxon>
    </lineage>
</organism>
<sequence length="1409" mass="154770">MPLGIHNPLPSSLGSECRKAGKILASFVDPRQAFGPDKVIPPEILAGAKGLAVLTVLKAGFLGSARFGSGVVVARLADGTWSAPSAIATAGAGFGGQIGFELTDFVFILNDAAAVRTFSQVGTLTLGGNVSIAAGPVGRNAEAAGAASTKGVAAVFSYSKTKGLFAGVSLEGSMLVERKDANEKMYNSRVSARQLLSGTIRPPPGADPLLTVLNSRAFYGNSRNGSDMYNDIPVYDDSHDDVVWEGRRGEAYGEGTRRDRTGFSGSGSDDFRDRPRRANTWADDIYDRPAGGLSRSSTTRYSGRTDNYDSFNRSRSNTTPIDEDYVYSDRKPSRPTAPKPVFGQRTGAAPALRQDQAIALYTFDADQEGDLGFKKGDIITILKRTDKKEDWWTGRIGSRVGIFPRCGRYIPRETLLHQIELNRDPSFWAIGPRGASPSATSPKSSDEARSANRGQEHKARDSRRVSREKAEKHFLEERRHATSMPDNLPLFLMRGRGYGREDMNGLWPAIKIDQQWSIVLTKRASPAQDRSIRGESESASPSPSEPGGGYATKRGHVPQLSISDPSHHVTEAIGHMYDDDYDKRDSRRLSFISSPLSESITIIPTKLAGCESPTSPQSLQVQNHLNDHNNRQANGQPWPHGAKSAESSPTSPASTTSPVSTDTATTSFPLNDVDYESDPAAVAQELNNLAAIRRMSMDVAATDDPDLPSFSVPSIAPSPSDDENDASRLFWVPARLHPELAPKEFKSFLESKTEQIKRKSVDFSTLGPEREGSIGGLRRKRSMLSRQIDTSQGYTDGAERLERKRSQSKRDSLGPNLHELETIVNDSKPRVPNATNILDGIQKLGISTDDDKPILPPAPPSHSLRRSTRTQYRKAGSLKKGEKAPYSKRVARTSDADEKIISPTTSSGGQAVLGLTRMSTDPTPSSTRAQAAAKSTQGAPQAPSTTTSTTTASSSVDEAVEQSQPANDRSYDPASSDPSNRASAPAHSRQWHSRISSNGRSTVDVPPSEQKIPEIIETPPPGTPTTPSTPTSQSHASPKAPMGQDRMQERSSSKRSVNSRTHKETTPTFNDFANTPQPLPGNTTRTDSLSYIPTFEDRKADSKEKEKETIESKKSKDKKDSEGGRKSSWHWLLGSEDKDKEKKKDKDSDSKKLKAKLVDKVHETAHALPSSSDSSQRGRESVAVDRLDPKLEEERRKDNARRTSGESKKEKESGLFSSIFGGSRKKSSGDSSHHNHHHKKSASRNLSPDPPVRELRPDVDYAWTRFSILEERAIYRMAHIKLANPRRALYSQVLLSNFMYSYLAKVQQMHPHMMLATSAAQRQQQKQQEEYQQYQRYQESQEQQYSDSSYDDPQMYEYTDDAQDHYGAHSQSSKGGYENGNAYGPGHYQYGHSTFGDDVQLDDDDDDMW</sequence>
<dbReference type="PANTHER" id="PTHR28089">
    <property type="entry name" value="PROTEIN ZDS1-RELATED"/>
    <property type="match status" value="1"/>
</dbReference>
<dbReference type="CDD" id="cd11842">
    <property type="entry name" value="SH3_Ysc84p_like"/>
    <property type="match status" value="1"/>
</dbReference>
<accession>A0A401KM53</accession>